<protein>
    <submittedName>
        <fullName evidence="2">Uncharacterized protein</fullName>
    </submittedName>
</protein>
<dbReference type="AlphaFoldDB" id="A0A1L7VY17"/>
<dbReference type="RefSeq" id="XP_031085862.1">
    <property type="nucleotide sequence ID" value="XM_031220177.1"/>
</dbReference>
<accession>A0A1L7VY17</accession>
<keyword evidence="1" id="KW-0732">Signal</keyword>
<proteinExistence type="predicted"/>
<dbReference type="VEuPathDB" id="FungiDB:FPRO_15497"/>
<dbReference type="EMBL" id="FJOF01000009">
    <property type="protein sequence ID" value="CZR45328.1"/>
    <property type="molecule type" value="Genomic_DNA"/>
</dbReference>
<organism evidence="2 3">
    <name type="scientific">Fusarium proliferatum (strain ET1)</name>
    <name type="common">Orchid endophyte fungus</name>
    <dbReference type="NCBI Taxonomy" id="1227346"/>
    <lineage>
        <taxon>Eukaryota</taxon>
        <taxon>Fungi</taxon>
        <taxon>Dikarya</taxon>
        <taxon>Ascomycota</taxon>
        <taxon>Pezizomycotina</taxon>
        <taxon>Sordariomycetes</taxon>
        <taxon>Hypocreomycetidae</taxon>
        <taxon>Hypocreales</taxon>
        <taxon>Nectriaceae</taxon>
        <taxon>Fusarium</taxon>
        <taxon>Fusarium fujikuroi species complex</taxon>
    </lineage>
</organism>
<sequence length="136" mass="15178">MVRASAFLILSLFGSALAVAAPQFDQGAELRKSECDASSSHHIYEFLPNTCRRMAALMPAFREVHVPMIRPKKYREAYFCCMAKKCDADVMPGQYTQALEDRNPLMIYLQNLSSANIQSAKPGTSTLPLTLRKFAV</sequence>
<dbReference type="GeneID" id="42060353"/>
<evidence type="ECO:0000313" key="3">
    <source>
        <dbReference type="Proteomes" id="UP000183971"/>
    </source>
</evidence>
<evidence type="ECO:0000256" key="1">
    <source>
        <dbReference type="SAM" id="SignalP"/>
    </source>
</evidence>
<gene>
    <name evidence="2" type="ORF">FPRO_15497</name>
</gene>
<evidence type="ECO:0000313" key="2">
    <source>
        <dbReference type="EMBL" id="CZR45328.1"/>
    </source>
</evidence>
<reference evidence="3" key="1">
    <citation type="journal article" date="2016" name="Genome Biol. Evol.">
        <title>Comparative 'omics' of the Fusarium fujikuroi species complex highlights differences in genetic potential and metabolite synthesis.</title>
        <authorList>
            <person name="Niehaus E.-M."/>
            <person name="Muensterkoetter M."/>
            <person name="Proctor R.H."/>
            <person name="Brown D.W."/>
            <person name="Sharon A."/>
            <person name="Idan Y."/>
            <person name="Oren-Young L."/>
            <person name="Sieber C.M."/>
            <person name="Novak O."/>
            <person name="Pencik A."/>
            <person name="Tarkowska D."/>
            <person name="Hromadova K."/>
            <person name="Freeman S."/>
            <person name="Maymon M."/>
            <person name="Elazar M."/>
            <person name="Youssef S.A."/>
            <person name="El-Shabrawy E.S.M."/>
            <person name="Shalaby A.B.A."/>
            <person name="Houterman P."/>
            <person name="Brock N.L."/>
            <person name="Burkhardt I."/>
            <person name="Tsavkelova E.A."/>
            <person name="Dickschat J.S."/>
            <person name="Galuszka P."/>
            <person name="Gueldener U."/>
            <person name="Tudzynski B."/>
        </authorList>
    </citation>
    <scope>NUCLEOTIDE SEQUENCE [LARGE SCALE GENOMIC DNA]</scope>
    <source>
        <strain evidence="3">ET1</strain>
    </source>
</reference>
<feature type="chain" id="PRO_5012295663" evidence="1">
    <location>
        <begin position="19"/>
        <end position="136"/>
    </location>
</feature>
<name>A0A1L7VY17_FUSPR</name>
<feature type="signal peptide" evidence="1">
    <location>
        <begin position="1"/>
        <end position="18"/>
    </location>
</feature>
<dbReference type="Proteomes" id="UP000183971">
    <property type="component" value="Unassembled WGS sequence"/>
</dbReference>
<keyword evidence="3" id="KW-1185">Reference proteome</keyword>
<comment type="caution">
    <text evidence="2">The sequence shown here is derived from an EMBL/GenBank/DDBJ whole genome shotgun (WGS) entry which is preliminary data.</text>
</comment>